<dbReference type="STRING" id="1618443.UV73_C0004G0146"/>
<feature type="transmembrane region" description="Helical" evidence="5">
    <location>
        <begin position="6"/>
        <end position="25"/>
    </location>
</feature>
<feature type="transmembrane region" description="Helical" evidence="5">
    <location>
        <begin position="94"/>
        <end position="114"/>
    </location>
</feature>
<reference evidence="6 7" key="1">
    <citation type="journal article" date="2015" name="Nature">
        <title>rRNA introns, odd ribosomes, and small enigmatic genomes across a large radiation of phyla.</title>
        <authorList>
            <person name="Brown C.T."/>
            <person name="Hug L.A."/>
            <person name="Thomas B.C."/>
            <person name="Sharon I."/>
            <person name="Castelle C.J."/>
            <person name="Singh A."/>
            <person name="Wilkins M.J."/>
            <person name="Williams K.H."/>
            <person name="Banfield J.F."/>
        </authorList>
    </citation>
    <scope>NUCLEOTIDE SEQUENCE [LARGE SCALE GENOMIC DNA]</scope>
</reference>
<evidence type="ECO:0000313" key="6">
    <source>
        <dbReference type="EMBL" id="KKS98004.1"/>
    </source>
</evidence>
<keyword evidence="2 5" id="KW-0812">Transmembrane</keyword>
<comment type="caution">
    <text evidence="6">The sequence shown here is derived from an EMBL/GenBank/DDBJ whole genome shotgun (WGS) entry which is preliminary data.</text>
</comment>
<keyword evidence="3 5" id="KW-1133">Transmembrane helix</keyword>
<evidence type="ECO:0000256" key="5">
    <source>
        <dbReference type="SAM" id="Phobius"/>
    </source>
</evidence>
<dbReference type="Pfam" id="PF04140">
    <property type="entry name" value="ICMT"/>
    <property type="match status" value="1"/>
</dbReference>
<dbReference type="PANTHER" id="PTHR12714:SF9">
    <property type="entry name" value="PROTEIN-S-ISOPRENYLCYSTEINE O-METHYLTRANSFERASE"/>
    <property type="match status" value="1"/>
</dbReference>
<dbReference type="GO" id="GO:0032259">
    <property type="term" value="P:methylation"/>
    <property type="evidence" value="ECO:0007669"/>
    <property type="project" value="UniProtKB-KW"/>
</dbReference>
<evidence type="ECO:0000256" key="4">
    <source>
        <dbReference type="ARBA" id="ARBA00023136"/>
    </source>
</evidence>
<evidence type="ECO:0000313" key="7">
    <source>
        <dbReference type="Proteomes" id="UP000034894"/>
    </source>
</evidence>
<comment type="subcellular location">
    <subcellularLocation>
        <location evidence="1">Membrane</location>
        <topology evidence="1">Multi-pass membrane protein</topology>
    </subcellularLocation>
</comment>
<dbReference type="GO" id="GO:0004671">
    <property type="term" value="F:protein C-terminal S-isoprenylcysteine carboxyl O-methyltransferase activity"/>
    <property type="evidence" value="ECO:0007669"/>
    <property type="project" value="InterPro"/>
</dbReference>
<accession>A0A0G1DK05</accession>
<dbReference type="Gene3D" id="1.20.120.1630">
    <property type="match status" value="1"/>
</dbReference>
<keyword evidence="6" id="KW-0808">Transferase</keyword>
<name>A0A0G1DK05_9BACT</name>
<dbReference type="PATRIC" id="fig|1618443.3.peg.804"/>
<feature type="transmembrane region" description="Helical" evidence="5">
    <location>
        <begin position="140"/>
        <end position="171"/>
    </location>
</feature>
<proteinExistence type="predicted"/>
<dbReference type="InterPro" id="IPR007269">
    <property type="entry name" value="ICMT_MeTrfase"/>
</dbReference>
<dbReference type="PANTHER" id="PTHR12714">
    <property type="entry name" value="PROTEIN-S ISOPRENYLCYSTEINE O-METHYLTRANSFERASE"/>
    <property type="match status" value="1"/>
</dbReference>
<evidence type="ECO:0000256" key="2">
    <source>
        <dbReference type="ARBA" id="ARBA00022692"/>
    </source>
</evidence>
<evidence type="ECO:0000256" key="1">
    <source>
        <dbReference type="ARBA" id="ARBA00004141"/>
    </source>
</evidence>
<dbReference type="GO" id="GO:0016020">
    <property type="term" value="C:membrane"/>
    <property type="evidence" value="ECO:0007669"/>
    <property type="project" value="UniProtKB-SubCell"/>
</dbReference>
<evidence type="ECO:0000256" key="3">
    <source>
        <dbReference type="ARBA" id="ARBA00022989"/>
    </source>
</evidence>
<dbReference type="AlphaFoldDB" id="A0A0G1DK05"/>
<feature type="transmembrane region" description="Helical" evidence="5">
    <location>
        <begin position="37"/>
        <end position="60"/>
    </location>
</feature>
<gene>
    <name evidence="6" type="ORF">UV73_C0004G0146</name>
</gene>
<dbReference type="Proteomes" id="UP000034894">
    <property type="component" value="Unassembled WGS sequence"/>
</dbReference>
<keyword evidence="4 5" id="KW-0472">Membrane</keyword>
<sequence length="221" mass="25495">MYEYGNWLLVLFNIVLFLYFIYSAFKPRTKIDWQTYCIFGAFIVALFAEMYGFPLTIYLLTSFFGSRLGLDFTHNNGHILNTLLGLKGDPHFNILHIISYALIIGGLILLGKAWEVLYKAQKQQSLAVISVYKYLRHPQYLAFILIIVGFLIQWPTIITLVMAPILIFRYIRLAKSEEKKMLRKFGSVYKVYKNEVPGFIPNVKLLLDEMIAKSAISGNSK</sequence>
<organism evidence="6 7">
    <name type="scientific">Candidatus Gottesmanbacteria bacterium GW2011_GWA2_43_14</name>
    <dbReference type="NCBI Taxonomy" id="1618443"/>
    <lineage>
        <taxon>Bacteria</taxon>
        <taxon>Candidatus Gottesmaniibacteriota</taxon>
    </lineage>
</organism>
<keyword evidence="6" id="KW-0489">Methyltransferase</keyword>
<dbReference type="EMBL" id="LCFP01000004">
    <property type="protein sequence ID" value="KKS98004.1"/>
    <property type="molecule type" value="Genomic_DNA"/>
</dbReference>
<protein>
    <submittedName>
        <fullName evidence="6">Isoprenylcysteine carboxyl methyltransferase</fullName>
    </submittedName>
</protein>